<evidence type="ECO:0000259" key="1">
    <source>
        <dbReference type="Pfam" id="PF24179"/>
    </source>
</evidence>
<organism evidence="2 3">
    <name type="scientific">Haemonchus contortus</name>
    <name type="common">Barber pole worm</name>
    <dbReference type="NCBI Taxonomy" id="6289"/>
    <lineage>
        <taxon>Eukaryota</taxon>
        <taxon>Metazoa</taxon>
        <taxon>Ecdysozoa</taxon>
        <taxon>Nematoda</taxon>
        <taxon>Chromadorea</taxon>
        <taxon>Rhabditida</taxon>
        <taxon>Rhabditina</taxon>
        <taxon>Rhabditomorpha</taxon>
        <taxon>Strongyloidea</taxon>
        <taxon>Trichostrongylidae</taxon>
        <taxon>Haemonchus</taxon>
    </lineage>
</organism>
<dbReference type="WBParaSite" id="HCON_00085575-00001">
    <property type="protein sequence ID" value="HCON_00085575-00001"/>
    <property type="gene ID" value="HCON_00085575"/>
</dbReference>
<dbReference type="Pfam" id="PF24179">
    <property type="entry name" value="NTE_Ploop"/>
    <property type="match status" value="1"/>
</dbReference>
<dbReference type="InterPro" id="IPR056556">
    <property type="entry name" value="NTE1_P-loop_dom"/>
</dbReference>
<accession>A0A7I4YDD6</accession>
<name>A0A7I4YDD6_HAECO</name>
<dbReference type="OrthoDB" id="421051at2759"/>
<protein>
    <submittedName>
        <fullName evidence="3">Glycosyltransferase</fullName>
    </submittedName>
</protein>
<feature type="domain" description="Lysophospholipase NTE1-like P-loop" evidence="1">
    <location>
        <begin position="6"/>
        <end position="80"/>
    </location>
</feature>
<keyword evidence="2" id="KW-1185">Reference proteome</keyword>
<proteinExistence type="predicted"/>
<evidence type="ECO:0000313" key="2">
    <source>
        <dbReference type="Proteomes" id="UP000025227"/>
    </source>
</evidence>
<reference evidence="3" key="1">
    <citation type="submission" date="2020-12" db="UniProtKB">
        <authorList>
            <consortium name="WormBaseParasite"/>
        </authorList>
    </citation>
    <scope>IDENTIFICATION</scope>
    <source>
        <strain evidence="3">MHco3</strain>
    </source>
</reference>
<dbReference type="Proteomes" id="UP000025227">
    <property type="component" value="Unplaced"/>
</dbReference>
<evidence type="ECO:0000313" key="3">
    <source>
        <dbReference type="WBParaSite" id="HCON_00085575-00001"/>
    </source>
</evidence>
<sequence>MSHIKNLHTIAVVPASTEVPLVPFTCELYHALSANLKVVRLSSQKVASHLDNSVLEKQADFRLMHWLNIQEDTCPLVIYELRLHSYELDAKVFTTS</sequence>
<dbReference type="AlphaFoldDB" id="A0A7I4YDD6"/>